<dbReference type="Pfam" id="PF04402">
    <property type="entry name" value="SIMPL"/>
    <property type="match status" value="1"/>
</dbReference>
<dbReference type="GO" id="GO:0006974">
    <property type="term" value="P:DNA damage response"/>
    <property type="evidence" value="ECO:0007669"/>
    <property type="project" value="TreeGrafter"/>
</dbReference>
<dbReference type="Gene3D" id="3.30.70.2970">
    <property type="entry name" value="Protein of unknown function (DUF541), domain 2"/>
    <property type="match status" value="1"/>
</dbReference>
<organism evidence="1 2">
    <name type="scientific">Acidipropionibacterium virtanenii</name>
    <dbReference type="NCBI Taxonomy" id="2057246"/>
    <lineage>
        <taxon>Bacteria</taxon>
        <taxon>Bacillati</taxon>
        <taxon>Actinomycetota</taxon>
        <taxon>Actinomycetes</taxon>
        <taxon>Propionibacteriales</taxon>
        <taxon>Propionibacteriaceae</taxon>
        <taxon>Acidipropionibacterium</taxon>
    </lineage>
</organism>
<dbReference type="AlphaFoldDB" id="A0A344USE9"/>
<dbReference type="PANTHER" id="PTHR34387:SF2">
    <property type="entry name" value="SLR1258 PROTEIN"/>
    <property type="match status" value="1"/>
</dbReference>
<gene>
    <name evidence="1" type="ORF">JS278_01014</name>
</gene>
<dbReference type="InterPro" id="IPR007497">
    <property type="entry name" value="SIMPL/DUF541"/>
</dbReference>
<protein>
    <recommendedName>
        <fullName evidence="3">26 kDa periplasmic immunogenic protein</fullName>
    </recommendedName>
</protein>
<proteinExistence type="predicted"/>
<dbReference type="Gene3D" id="3.30.110.170">
    <property type="entry name" value="Protein of unknown function (DUF541), domain 1"/>
    <property type="match status" value="1"/>
</dbReference>
<dbReference type="OrthoDB" id="3724496at2"/>
<dbReference type="PANTHER" id="PTHR34387">
    <property type="entry name" value="SLR1258 PROTEIN"/>
    <property type="match status" value="1"/>
</dbReference>
<dbReference type="InterPro" id="IPR052022">
    <property type="entry name" value="26kDa_periplasmic_antigen"/>
</dbReference>
<dbReference type="EMBL" id="CP025198">
    <property type="protein sequence ID" value="AXE38197.1"/>
    <property type="molecule type" value="Genomic_DNA"/>
</dbReference>
<accession>A0A344USE9</accession>
<name>A0A344USE9_9ACTN</name>
<dbReference type="KEGG" id="acij:JS278_01014"/>
<reference evidence="1 2" key="1">
    <citation type="submission" date="2017-12" db="EMBL/GenBank/DDBJ databases">
        <title>The whole genome sequence of the Acidipropionibacterium virtanenii sp. nov. type strain JS278.</title>
        <authorList>
            <person name="Laine P."/>
            <person name="Deptula P."/>
            <person name="Varmanen P."/>
            <person name="Auvinen P."/>
        </authorList>
    </citation>
    <scope>NUCLEOTIDE SEQUENCE [LARGE SCALE GENOMIC DNA]</scope>
    <source>
        <strain evidence="1 2">JS278</strain>
    </source>
</reference>
<evidence type="ECO:0000313" key="2">
    <source>
        <dbReference type="Proteomes" id="UP000251995"/>
    </source>
</evidence>
<sequence length="225" mass="23985">MAFMIITVKGTFTLSLPAERGTVRLTSGAEGDDRAVVTRAATGTTEELRYQLVDLEESGAATWYSVGAQTTQAWRPYNSEGIVMPIRYRTSSAIEVKFADFSALSRWGTRWAETRGLSVDEVEWTLTEKTRDRVADEVLTGAVRDATHRAEVLAKAAGQQTPRALAVADPGLLNDVSAVAPGGDLEPAGYRARAMAATGAPGGESVKLSPADIAVSATVHARFQV</sequence>
<keyword evidence="2" id="KW-1185">Reference proteome</keyword>
<evidence type="ECO:0008006" key="3">
    <source>
        <dbReference type="Google" id="ProtNLM"/>
    </source>
</evidence>
<dbReference type="Proteomes" id="UP000251995">
    <property type="component" value="Chromosome"/>
</dbReference>
<evidence type="ECO:0000313" key="1">
    <source>
        <dbReference type="EMBL" id="AXE38197.1"/>
    </source>
</evidence>